<gene>
    <name evidence="2" type="ORF">AFK24_08465</name>
</gene>
<evidence type="ECO:0000256" key="1">
    <source>
        <dbReference type="SAM" id="MobiDB-lite"/>
    </source>
</evidence>
<comment type="caution">
    <text evidence="2">The sequence shown here is derived from an EMBL/GenBank/DDBJ whole genome shotgun (WGS) entry which is preliminary data.</text>
</comment>
<reference evidence="2 3" key="1">
    <citation type="submission" date="2015-07" db="EMBL/GenBank/DDBJ databases">
        <title>Draft genome sequence of a diazotrophic, plant growth-promoting rhizobacterium of the Pseudomonas syringae complex.</title>
        <authorList>
            <person name="Patten C.L."/>
            <person name="Jeong H."/>
        </authorList>
    </citation>
    <scope>NUCLEOTIDE SEQUENCE [LARGE SCALE GENOMIC DNA]</scope>
    <source>
        <strain evidence="2 3">GR12-2</strain>
    </source>
</reference>
<sequence length="825" mass="92097">MAPLLKPPQIELIQKTVRDYVQEQSAGVRAQALPILEAQSSGVAAIPFELATLLQLLSWERLAAAGDALLSDEQLDLLFESMLSSETASEIGRRLTVALGWYGAAENERADPMIVRQLVWKALILELDPTDHAKPWSIGGYELAKPENWGKRLSAIQEEFASILEWKTRDLQGGRSRNSARIATRILAPLQPELAFRKPAEELRYGTGLWVNFAHGVAMAERLFPGSSQRLDYRQLVEIPLNLIHMATDSERQLIIEMRLAPTIQWAIANNILPMKALADYSVTEIETASKALDEHQFKLAAAIEVLLRKAPDRLEIGLAKFNEVLGYNARVLEQLIMRPTTLGKELEYSLRNPDPSARAGRFYLLDLFVAGPMKEGVDKFEPHLKYDEDFWADTYASDIEQLKDIDINEMYRKAFADYRRDVETAYAFIIEMLLSGLPFQDRLAVEFGRLDFYLLRRETGIPMELETERQRALCQGRQGFILVCRYNGNTFAYEVFPLSGIVQRRTDLHPLPPDGMPKLVSNQMHRGGIDLAVDWTAYETLAQPRLNITSRVVTVHIGHALPTVVHPAPSVSPLSSTRLSRIGVLIARRNLFFNERALFDQNKHQTGSEFVSNTYPPILRLLEVIVPGLGCFNALQTDERPVLACTIDIGLVLAKPVFSFFRGFVKLILKASVPSVTRSLPALGTLTKKLLVSSANSYRSGLNPFEGLLFRAGPVVGGVGFMIKLAYKLNESVGNTLGKPGEFAYINGLESAANPHKWRPIALGDRLAMIHDVHCVAVRDIPGANNRVRSYLINTASGNPYGPALEELPSDKARQNRKKTESVA</sequence>
<accession>A0A1C7Z928</accession>
<dbReference type="EMBL" id="LGSI01000032">
    <property type="protein sequence ID" value="OCR25546.1"/>
    <property type="molecule type" value="Genomic_DNA"/>
</dbReference>
<evidence type="ECO:0000313" key="3">
    <source>
        <dbReference type="Proteomes" id="UP000093104"/>
    </source>
</evidence>
<name>A0A1C7Z928_PSESX</name>
<evidence type="ECO:0000313" key="2">
    <source>
        <dbReference type="EMBL" id="OCR25546.1"/>
    </source>
</evidence>
<protein>
    <submittedName>
        <fullName evidence="2">Uncharacterized protein</fullName>
    </submittedName>
</protein>
<proteinExistence type="predicted"/>
<feature type="compositionally biased region" description="Basic and acidic residues" evidence="1">
    <location>
        <begin position="810"/>
        <end position="825"/>
    </location>
</feature>
<dbReference type="Proteomes" id="UP000093104">
    <property type="component" value="Unassembled WGS sequence"/>
</dbReference>
<dbReference type="AlphaFoldDB" id="A0A1C7Z928"/>
<organism evidence="2 3">
    <name type="scientific">Pseudomonas syringae</name>
    <dbReference type="NCBI Taxonomy" id="317"/>
    <lineage>
        <taxon>Bacteria</taxon>
        <taxon>Pseudomonadati</taxon>
        <taxon>Pseudomonadota</taxon>
        <taxon>Gammaproteobacteria</taxon>
        <taxon>Pseudomonadales</taxon>
        <taxon>Pseudomonadaceae</taxon>
        <taxon>Pseudomonas</taxon>
    </lineage>
</organism>
<feature type="region of interest" description="Disordered" evidence="1">
    <location>
        <begin position="804"/>
        <end position="825"/>
    </location>
</feature>